<sequence>MDPVGGACDSATWCRADLLPSELAAGWLAAAGSWSWENLLLPGLEEVFPGEQLDPTAHRRLRARSAGREEPSCPARVNFIMCLDLL</sequence>
<protein>
    <submittedName>
        <fullName evidence="1">Uncharacterized protein</fullName>
    </submittedName>
</protein>
<reference evidence="1 2" key="1">
    <citation type="submission" date="2023-03" db="EMBL/GenBank/DDBJ databases">
        <title>High-quality genome of Scylla paramamosain provides insights in environmental adaptation.</title>
        <authorList>
            <person name="Zhang L."/>
        </authorList>
    </citation>
    <scope>NUCLEOTIDE SEQUENCE [LARGE SCALE GENOMIC DNA]</scope>
    <source>
        <strain evidence="1">LZ_2023a</strain>
        <tissue evidence="1">Muscle</tissue>
    </source>
</reference>
<name>A0AAW0UYN4_SCYPA</name>
<organism evidence="1 2">
    <name type="scientific">Scylla paramamosain</name>
    <name type="common">Mud crab</name>
    <dbReference type="NCBI Taxonomy" id="85552"/>
    <lineage>
        <taxon>Eukaryota</taxon>
        <taxon>Metazoa</taxon>
        <taxon>Ecdysozoa</taxon>
        <taxon>Arthropoda</taxon>
        <taxon>Crustacea</taxon>
        <taxon>Multicrustacea</taxon>
        <taxon>Malacostraca</taxon>
        <taxon>Eumalacostraca</taxon>
        <taxon>Eucarida</taxon>
        <taxon>Decapoda</taxon>
        <taxon>Pleocyemata</taxon>
        <taxon>Brachyura</taxon>
        <taxon>Eubrachyura</taxon>
        <taxon>Portunoidea</taxon>
        <taxon>Portunidae</taxon>
        <taxon>Portuninae</taxon>
        <taxon>Scylla</taxon>
    </lineage>
</organism>
<dbReference type="AlphaFoldDB" id="A0AAW0UYN4"/>
<evidence type="ECO:0000313" key="1">
    <source>
        <dbReference type="EMBL" id="KAK8404681.1"/>
    </source>
</evidence>
<dbReference type="Proteomes" id="UP001487740">
    <property type="component" value="Unassembled WGS sequence"/>
</dbReference>
<accession>A0AAW0UYN4</accession>
<evidence type="ECO:0000313" key="2">
    <source>
        <dbReference type="Proteomes" id="UP001487740"/>
    </source>
</evidence>
<comment type="caution">
    <text evidence="1">The sequence shown here is derived from an EMBL/GenBank/DDBJ whole genome shotgun (WGS) entry which is preliminary data.</text>
</comment>
<gene>
    <name evidence="1" type="ORF">O3P69_007731</name>
</gene>
<proteinExistence type="predicted"/>
<keyword evidence="2" id="KW-1185">Reference proteome</keyword>
<dbReference type="EMBL" id="JARAKH010000004">
    <property type="protein sequence ID" value="KAK8404681.1"/>
    <property type="molecule type" value="Genomic_DNA"/>
</dbReference>